<feature type="domain" description="Zn-dependent PLC" evidence="8">
    <location>
        <begin position="24"/>
        <end position="237"/>
    </location>
</feature>
<dbReference type="EMBL" id="AP018449">
    <property type="protein sequence ID" value="BBB91245.1"/>
    <property type="molecule type" value="Genomic_DNA"/>
</dbReference>
<evidence type="ECO:0000256" key="2">
    <source>
        <dbReference type="ARBA" id="ARBA00018391"/>
    </source>
</evidence>
<dbReference type="GO" id="GO:0034480">
    <property type="term" value="F:phosphatidylcholine phospholipase C activity"/>
    <property type="evidence" value="ECO:0007669"/>
    <property type="project" value="UniProtKB-EC"/>
</dbReference>
<keyword evidence="3" id="KW-0479">Metal-binding</keyword>
<evidence type="ECO:0000313" key="9">
    <source>
        <dbReference type="EMBL" id="BBB91245.1"/>
    </source>
</evidence>
<dbReference type="AlphaFoldDB" id="A0A348AJJ7"/>
<sequence length="249" mass="27676">MIKPESVSRASVVAGAKILLAAVSPFQSLFDTPSITHEFLNRQALIILRRDGHVRCADFFEQYINELNAGVHWADKGWKNSSHYFEPGTGKGLWQFPTALDDFSGYLQVALASAWQGDIRKSAFFLGVTAHLVQDLCVPHHARGKLFSGHKEYESWIKDHFSAYTVNNNGLYSQSALPHDLLVNNAVVAADLLDWVVEENHTLYHAATTILFPRAQQSTAGLFERFFALAAFNCRTPQNTLIADAVTVA</sequence>
<evidence type="ECO:0000256" key="3">
    <source>
        <dbReference type="ARBA" id="ARBA00022723"/>
    </source>
</evidence>
<evidence type="ECO:0000256" key="7">
    <source>
        <dbReference type="ARBA" id="ARBA00031285"/>
    </source>
</evidence>
<keyword evidence="5" id="KW-0378">Hydrolase</keyword>
<keyword evidence="6" id="KW-0862">Zinc</keyword>
<dbReference type="Gene3D" id="1.10.575.10">
    <property type="entry name" value="P1 Nuclease"/>
    <property type="match status" value="1"/>
</dbReference>
<dbReference type="KEGG" id="mana:MAMMFC1_01916"/>
<dbReference type="EC" id="3.1.4.3" evidence="1"/>
<dbReference type="InterPro" id="IPR008947">
    <property type="entry name" value="PLipase_C/P1_nuclease_dom_sf"/>
</dbReference>
<protein>
    <recommendedName>
        <fullName evidence="2">Phospholipase C</fullName>
        <ecNumber evidence="1">3.1.4.3</ecNumber>
    </recommendedName>
    <alternativeName>
        <fullName evidence="7">Phosphatidylcholine cholinephosphohydrolase</fullName>
    </alternativeName>
</protein>
<dbReference type="InterPro" id="IPR029002">
    <property type="entry name" value="PLPC/GPLD1"/>
</dbReference>
<evidence type="ECO:0000313" key="10">
    <source>
        <dbReference type="Proteomes" id="UP000276437"/>
    </source>
</evidence>
<dbReference type="CDD" id="cd11009">
    <property type="entry name" value="Zn_dep_PLPC"/>
    <property type="match status" value="1"/>
</dbReference>
<organism evidence="9 10">
    <name type="scientific">Methylomusa anaerophila</name>
    <dbReference type="NCBI Taxonomy" id="1930071"/>
    <lineage>
        <taxon>Bacteria</taxon>
        <taxon>Bacillati</taxon>
        <taxon>Bacillota</taxon>
        <taxon>Negativicutes</taxon>
        <taxon>Selenomonadales</taxon>
        <taxon>Sporomusaceae</taxon>
        <taxon>Methylomusa</taxon>
    </lineage>
</organism>
<dbReference type="PROSITE" id="PS51346">
    <property type="entry name" value="PROKAR_ZN_DEPEND_PLPC_2"/>
    <property type="match status" value="1"/>
</dbReference>
<accession>A0A348AJJ7</accession>
<evidence type="ECO:0000259" key="8">
    <source>
        <dbReference type="PROSITE" id="PS51346"/>
    </source>
</evidence>
<gene>
    <name evidence="9" type="ORF">MAMMFC1_01916</name>
</gene>
<keyword evidence="4" id="KW-0732">Signal</keyword>
<dbReference type="RefSeq" id="WP_126308291.1">
    <property type="nucleotide sequence ID" value="NZ_AP018449.1"/>
</dbReference>
<proteinExistence type="predicted"/>
<dbReference type="SMART" id="SM00770">
    <property type="entry name" value="Zn_dep_PLPC"/>
    <property type="match status" value="1"/>
</dbReference>
<dbReference type="OrthoDB" id="1677163at2"/>
<name>A0A348AJJ7_9FIRM</name>
<evidence type="ECO:0000256" key="6">
    <source>
        <dbReference type="ARBA" id="ARBA00022833"/>
    </source>
</evidence>
<keyword evidence="10" id="KW-1185">Reference proteome</keyword>
<dbReference type="GO" id="GO:0008270">
    <property type="term" value="F:zinc ion binding"/>
    <property type="evidence" value="ECO:0007669"/>
    <property type="project" value="InterPro"/>
</dbReference>
<dbReference type="Pfam" id="PF00882">
    <property type="entry name" value="Zn_dep_PLPC"/>
    <property type="match status" value="1"/>
</dbReference>
<evidence type="ECO:0000256" key="4">
    <source>
        <dbReference type="ARBA" id="ARBA00022729"/>
    </source>
</evidence>
<dbReference type="Proteomes" id="UP000276437">
    <property type="component" value="Chromosome"/>
</dbReference>
<dbReference type="SUPFAM" id="SSF48537">
    <property type="entry name" value="Phospholipase C/P1 nuclease"/>
    <property type="match status" value="1"/>
</dbReference>
<dbReference type="InterPro" id="IPR001531">
    <property type="entry name" value="Zn_PLipaseC"/>
</dbReference>
<evidence type="ECO:0000256" key="5">
    <source>
        <dbReference type="ARBA" id="ARBA00022801"/>
    </source>
</evidence>
<reference evidence="9 10" key="1">
    <citation type="journal article" date="2018" name="Int. J. Syst. Evol. Microbiol.">
        <title>Methylomusa anaerophila gen. nov., sp. nov., an anaerobic methanol-utilizing bacterium isolated from a microbial fuel cell.</title>
        <authorList>
            <person name="Amano N."/>
            <person name="Yamamuro A."/>
            <person name="Miyahara M."/>
            <person name="Kouzuma A."/>
            <person name="Abe T."/>
            <person name="Watanabe K."/>
        </authorList>
    </citation>
    <scope>NUCLEOTIDE SEQUENCE [LARGE SCALE GENOMIC DNA]</scope>
    <source>
        <strain evidence="9 10">MMFC1</strain>
    </source>
</reference>
<evidence type="ECO:0000256" key="1">
    <source>
        <dbReference type="ARBA" id="ARBA00012018"/>
    </source>
</evidence>